<evidence type="ECO:0000313" key="1">
    <source>
        <dbReference type="EMBL" id="RBI82576.1"/>
    </source>
</evidence>
<dbReference type="AlphaFoldDB" id="A0A365U3S9"/>
<dbReference type="Proteomes" id="UP000253370">
    <property type="component" value="Unassembled WGS sequence"/>
</dbReference>
<dbReference type="RefSeq" id="WP_113290979.1">
    <property type="nucleotide sequence ID" value="NZ_QNTQ01000036.1"/>
</dbReference>
<name>A0A365U3S9_9RHOB</name>
<dbReference type="OrthoDB" id="9771846at2"/>
<dbReference type="EMBL" id="QNTQ01000036">
    <property type="protein sequence ID" value="RBI82576.1"/>
    <property type="molecule type" value="Genomic_DNA"/>
</dbReference>
<gene>
    <name evidence="1" type="ORF">DRV85_18645</name>
</gene>
<accession>A0A365U3S9</accession>
<evidence type="ECO:0008006" key="3">
    <source>
        <dbReference type="Google" id="ProtNLM"/>
    </source>
</evidence>
<proteinExistence type="predicted"/>
<reference evidence="1 2" key="1">
    <citation type="submission" date="2018-07" db="EMBL/GenBank/DDBJ databases">
        <title>Rhodosalinus sp. strain E84T genomic sequence and assembly.</title>
        <authorList>
            <person name="Liu Z.-W."/>
            <person name="Lu D.-C."/>
        </authorList>
    </citation>
    <scope>NUCLEOTIDE SEQUENCE [LARGE SCALE GENOMIC DNA]</scope>
    <source>
        <strain evidence="1 2">E84</strain>
    </source>
</reference>
<evidence type="ECO:0000313" key="2">
    <source>
        <dbReference type="Proteomes" id="UP000253370"/>
    </source>
</evidence>
<organism evidence="1 2">
    <name type="scientific">Rhodosalinus halophilus</name>
    <dbReference type="NCBI Taxonomy" id="2259333"/>
    <lineage>
        <taxon>Bacteria</taxon>
        <taxon>Pseudomonadati</taxon>
        <taxon>Pseudomonadota</taxon>
        <taxon>Alphaproteobacteria</taxon>
        <taxon>Rhodobacterales</taxon>
        <taxon>Paracoccaceae</taxon>
        <taxon>Rhodosalinus</taxon>
    </lineage>
</organism>
<dbReference type="Pfam" id="PF11316">
    <property type="entry name" value="Rhamno_transf"/>
    <property type="match status" value="1"/>
</dbReference>
<keyword evidence="2" id="KW-1185">Reference proteome</keyword>
<protein>
    <recommendedName>
        <fullName evidence="3">Rhamnosyl transferase</fullName>
    </recommendedName>
</protein>
<dbReference type="InterPro" id="IPR021466">
    <property type="entry name" value="Put_rhamnosyl_transferase"/>
</dbReference>
<comment type="caution">
    <text evidence="1">The sequence shown here is derived from an EMBL/GenBank/DDBJ whole genome shotgun (WGS) entry which is preliminary data.</text>
</comment>
<sequence>MRNDVQAIGICRWSYPSDSRGFRRTDANQEDTRRRLYAPERLEHRLFLLKHVMLPALRHQTDPDFTLIFLMGDQLPEPWRGRLLELIGTVPQIRPVFAEEGRDQFDVCRTAIDAVRRDDVAATAQFRLDDDDAVSVHFIAKARRLFALQRPLFAQHGLLGLDFCRGFVFRADARRCGFSPVSMRFWAPGMVLFIGPQHESCVLDFHHLQIWHHMPALTWMNRPMFVRGAHHDNDSGISNLGRRSRTFRFPQHRIEPHMRKHFGIDVPRLRAAWQARKTEFLRAA</sequence>